<evidence type="ECO:0000259" key="6">
    <source>
        <dbReference type="SMART" id="SM00827"/>
    </source>
</evidence>
<protein>
    <recommendedName>
        <fullName evidence="1">[acyl-carrier-protein] S-malonyltransferase</fullName>
        <ecNumber evidence="1">2.3.1.39</ecNumber>
    </recommendedName>
</protein>
<keyword evidence="5" id="KW-0175">Coiled coil</keyword>
<dbReference type="PANTHER" id="PTHR42681:SF1">
    <property type="entry name" value="MALONYL-COA-ACYL CARRIER PROTEIN TRANSACYLASE, MITOCHONDRIAL"/>
    <property type="match status" value="1"/>
</dbReference>
<evidence type="ECO:0000256" key="3">
    <source>
        <dbReference type="ARBA" id="ARBA00023315"/>
    </source>
</evidence>
<dbReference type="EMBL" id="BMEX01000012">
    <property type="protein sequence ID" value="GGA52577.1"/>
    <property type="molecule type" value="Genomic_DNA"/>
</dbReference>
<dbReference type="InterPro" id="IPR004410">
    <property type="entry name" value="Malonyl_CoA-ACP_transAc_FabD"/>
</dbReference>
<dbReference type="SMART" id="SM00827">
    <property type="entry name" value="PKS_AT"/>
    <property type="match status" value="1"/>
</dbReference>
<keyword evidence="3" id="KW-0012">Acyltransferase</keyword>
<feature type="coiled-coil region" evidence="5">
    <location>
        <begin position="357"/>
        <end position="412"/>
    </location>
</feature>
<evidence type="ECO:0000256" key="2">
    <source>
        <dbReference type="ARBA" id="ARBA00022679"/>
    </source>
</evidence>
<dbReference type="Proteomes" id="UP000617979">
    <property type="component" value="Unassembled WGS sequence"/>
</dbReference>
<dbReference type="Gene3D" id="3.40.366.10">
    <property type="entry name" value="Malonyl-Coenzyme A Acyl Carrier Protein, domain 2"/>
    <property type="match status" value="1"/>
</dbReference>
<sequence length="424" mass="47749">MDIALLFPGQGSQYSGMGKSLCQDFAVANQVFEEASDVLKQDMKKLCFNDGYQLSKTVNAQPAILTVSLAAFRVYMQEIGIPPRIGAGHSLGEYSALVCSGALPFPTALRLVRRRGELMQTVSERVTGEMISIFHSNLRQLEQICDEVFTDGYLVTAACYNAHGQLVISGQRQGITVLTRRLDSMGIKYSHLNVSAAFHSPLMQEAANQLALEIKRDHFCHWSWPVVSNVDGLPYTGKDEIKNALILQMTRPVRWLETMEYMNQIGIDVVVELGPKTVLRNLMRGFRSQIDAFALGTSAGLTGLKSFVQKNEQQSYMNSDFTQQIKLFLSNGLAAAVGVPNRNENEEEYQRDGVKSYKKLKDLQKELEHNRATAEHLQQAVQLLHAVWKAKKVDVRDQREQLKILLQKARLEDFYENQMKLIKS</sequence>
<evidence type="ECO:0000256" key="1">
    <source>
        <dbReference type="ARBA" id="ARBA00013258"/>
    </source>
</evidence>
<reference evidence="8" key="1">
    <citation type="journal article" date="2019" name="Int. J. Syst. Evol. Microbiol.">
        <title>The Global Catalogue of Microorganisms (GCM) 10K type strain sequencing project: providing services to taxonomists for standard genome sequencing and annotation.</title>
        <authorList>
            <consortium name="The Broad Institute Genomics Platform"/>
            <consortium name="The Broad Institute Genome Sequencing Center for Infectious Disease"/>
            <person name="Wu L."/>
            <person name="Ma J."/>
        </authorList>
    </citation>
    <scope>NUCLEOTIDE SEQUENCE [LARGE SCALE GENOMIC DNA]</scope>
    <source>
        <strain evidence="8">CGMCC 1.12404</strain>
    </source>
</reference>
<proteinExistence type="predicted"/>
<comment type="catalytic activity">
    <reaction evidence="4">
        <text>holo-[ACP] + malonyl-CoA = malonyl-[ACP] + CoA</text>
        <dbReference type="Rhea" id="RHEA:41792"/>
        <dbReference type="Rhea" id="RHEA-COMP:9623"/>
        <dbReference type="Rhea" id="RHEA-COMP:9685"/>
        <dbReference type="ChEBI" id="CHEBI:57287"/>
        <dbReference type="ChEBI" id="CHEBI:57384"/>
        <dbReference type="ChEBI" id="CHEBI:64479"/>
        <dbReference type="ChEBI" id="CHEBI:78449"/>
        <dbReference type="EC" id="2.3.1.39"/>
    </reaction>
</comment>
<dbReference type="SUPFAM" id="SSF55048">
    <property type="entry name" value="Probable ACP-binding domain of malonyl-CoA ACP transacylase"/>
    <property type="match status" value="1"/>
</dbReference>
<feature type="domain" description="Malonyl-CoA:ACP transacylase (MAT)" evidence="6">
    <location>
        <begin position="6"/>
        <end position="300"/>
    </location>
</feature>
<dbReference type="SUPFAM" id="SSF52151">
    <property type="entry name" value="FabD/lysophospholipase-like"/>
    <property type="match status" value="1"/>
</dbReference>
<dbReference type="EC" id="2.3.1.39" evidence="1"/>
<name>A0ABQ1GYR9_9BACL</name>
<evidence type="ECO:0000256" key="5">
    <source>
        <dbReference type="SAM" id="Coils"/>
    </source>
</evidence>
<dbReference type="InterPro" id="IPR016035">
    <property type="entry name" value="Acyl_Trfase/lysoPLipase"/>
</dbReference>
<keyword evidence="2" id="KW-0808">Transferase</keyword>
<dbReference type="InterPro" id="IPR050858">
    <property type="entry name" value="Mal-CoA-ACP_Trans/PKS_FabD"/>
</dbReference>
<dbReference type="RefSeq" id="WP_188433058.1">
    <property type="nucleotide sequence ID" value="NZ_BMEX01000012.1"/>
</dbReference>
<evidence type="ECO:0000313" key="8">
    <source>
        <dbReference type="Proteomes" id="UP000617979"/>
    </source>
</evidence>
<organism evidence="7 8">
    <name type="scientific">Kroppenstedtia guangzhouensis</name>
    <dbReference type="NCBI Taxonomy" id="1274356"/>
    <lineage>
        <taxon>Bacteria</taxon>
        <taxon>Bacillati</taxon>
        <taxon>Bacillota</taxon>
        <taxon>Bacilli</taxon>
        <taxon>Bacillales</taxon>
        <taxon>Thermoactinomycetaceae</taxon>
        <taxon>Kroppenstedtia</taxon>
    </lineage>
</organism>
<comment type="caution">
    <text evidence="7">The sequence shown here is derived from an EMBL/GenBank/DDBJ whole genome shotgun (WGS) entry which is preliminary data.</text>
</comment>
<accession>A0ABQ1GYR9</accession>
<dbReference type="NCBIfam" id="TIGR00128">
    <property type="entry name" value="fabD"/>
    <property type="match status" value="1"/>
</dbReference>
<evidence type="ECO:0000256" key="4">
    <source>
        <dbReference type="ARBA" id="ARBA00048462"/>
    </source>
</evidence>
<dbReference type="InterPro" id="IPR001227">
    <property type="entry name" value="Ac_transferase_dom_sf"/>
</dbReference>
<dbReference type="Gene3D" id="3.30.70.250">
    <property type="entry name" value="Malonyl-CoA ACP transacylase, ACP-binding"/>
    <property type="match status" value="1"/>
</dbReference>
<dbReference type="PANTHER" id="PTHR42681">
    <property type="entry name" value="MALONYL-COA-ACYL CARRIER PROTEIN TRANSACYLASE, MITOCHONDRIAL"/>
    <property type="match status" value="1"/>
</dbReference>
<dbReference type="InterPro" id="IPR014043">
    <property type="entry name" value="Acyl_transferase_dom"/>
</dbReference>
<dbReference type="Pfam" id="PF00698">
    <property type="entry name" value="Acyl_transf_1"/>
    <property type="match status" value="1"/>
</dbReference>
<keyword evidence="8" id="KW-1185">Reference proteome</keyword>
<gene>
    <name evidence="7" type="ORF">GCM10007416_27070</name>
</gene>
<dbReference type="InterPro" id="IPR016036">
    <property type="entry name" value="Malonyl_transacylase_ACP-bd"/>
</dbReference>
<evidence type="ECO:0000313" key="7">
    <source>
        <dbReference type="EMBL" id="GGA52577.1"/>
    </source>
</evidence>